<dbReference type="Proteomes" id="UP000253769">
    <property type="component" value="Unassembled WGS sequence"/>
</dbReference>
<comment type="caution">
    <text evidence="2">The sequence shown here is derived from an EMBL/GenBank/DDBJ whole genome shotgun (WGS) entry which is preliminary data.</text>
</comment>
<protein>
    <submittedName>
        <fullName evidence="2">Uncharacterized protein</fullName>
    </submittedName>
</protein>
<keyword evidence="3" id="KW-1185">Reference proteome</keyword>
<feature type="region of interest" description="Disordered" evidence="1">
    <location>
        <begin position="171"/>
        <end position="227"/>
    </location>
</feature>
<dbReference type="RefSeq" id="WP_114694720.1">
    <property type="nucleotide sequence ID" value="NZ_QQOH01000001.1"/>
</dbReference>
<evidence type="ECO:0000313" key="3">
    <source>
        <dbReference type="Proteomes" id="UP000253769"/>
    </source>
</evidence>
<feature type="region of interest" description="Disordered" evidence="1">
    <location>
        <begin position="41"/>
        <end position="68"/>
    </location>
</feature>
<evidence type="ECO:0000256" key="1">
    <source>
        <dbReference type="SAM" id="MobiDB-lite"/>
    </source>
</evidence>
<reference evidence="2 3" key="1">
    <citation type="submission" date="2018-07" db="EMBL/GenBank/DDBJ databases">
        <title>Motiliproteus coralliicola sp. nov., a bacterium isolated from Coral.</title>
        <authorList>
            <person name="Wang G."/>
        </authorList>
    </citation>
    <scope>NUCLEOTIDE SEQUENCE [LARGE SCALE GENOMIC DNA]</scope>
    <source>
        <strain evidence="2 3">C34</strain>
    </source>
</reference>
<dbReference type="AlphaFoldDB" id="A0A369WVH8"/>
<gene>
    <name evidence="2" type="ORF">DV711_06080</name>
</gene>
<feature type="compositionally biased region" description="Basic and acidic residues" evidence="1">
    <location>
        <begin position="182"/>
        <end position="192"/>
    </location>
</feature>
<organism evidence="2 3">
    <name type="scientific">Motiliproteus coralliicola</name>
    <dbReference type="NCBI Taxonomy" id="2283196"/>
    <lineage>
        <taxon>Bacteria</taxon>
        <taxon>Pseudomonadati</taxon>
        <taxon>Pseudomonadota</taxon>
        <taxon>Gammaproteobacteria</taxon>
        <taxon>Oceanospirillales</taxon>
        <taxon>Oceanospirillaceae</taxon>
        <taxon>Motiliproteus</taxon>
    </lineage>
</organism>
<feature type="compositionally biased region" description="Polar residues" evidence="1">
    <location>
        <begin position="130"/>
        <end position="145"/>
    </location>
</feature>
<proteinExistence type="predicted"/>
<accession>A0A369WVH8</accession>
<name>A0A369WVH8_9GAMM</name>
<sequence>MLVLNTADPRQKSLNDALDRGEITYEQAERVLTDIEAADKRKVSAHTNQEQGRWRQASARQSAVPSITPEKEQLVLGTAADRGAQSARIKEYLDANPTPGALADKILPRQSDVEARSAIQAFDQREAKKTSQSMAATHVEPQSPQKVEAPEAGGPNWVKQSTDYIRQVAAGEGQKAETVTQKQREFAEKYPDHPSSAAIRKKLEASPASSNPGLELVRASGEPVKNPSVQRVTAEMDPESSAAKQAVASQVSLGRALRDRSLKNRAARAGVAAAMLRYGLADLPAAERFAKTGSWSQAAKTSISMKTIEGDDGYFHVLKYDKSTGAYATERLDVKWKTKSDRSSGGTPPAEKRFNDLTKQAVQSLGVVFKGKGRNAPTHWNTENQVIANFRELITSNTALVRQQYGVNLQSLDRETLGALARDWHSDNKRNRIEDSGSWFLLKLDQHGLINNSLAVPKPSKQVLQDTRFVVGKDGQQYDVDAIVKAGNGEYTHAQVIQQMQRKGIIDYGN</sequence>
<evidence type="ECO:0000313" key="2">
    <source>
        <dbReference type="EMBL" id="RDE25123.1"/>
    </source>
</evidence>
<feature type="region of interest" description="Disordered" evidence="1">
    <location>
        <begin position="124"/>
        <end position="156"/>
    </location>
</feature>
<dbReference type="EMBL" id="QQOH01000001">
    <property type="protein sequence ID" value="RDE25123.1"/>
    <property type="molecule type" value="Genomic_DNA"/>
</dbReference>